<evidence type="ECO:0000256" key="1">
    <source>
        <dbReference type="SAM" id="Phobius"/>
    </source>
</evidence>
<reference evidence="3" key="1">
    <citation type="journal article" date="2019" name="Int. J. Syst. Evol. Microbiol.">
        <title>The Global Catalogue of Microorganisms (GCM) 10K type strain sequencing project: providing services to taxonomists for standard genome sequencing and annotation.</title>
        <authorList>
            <consortium name="The Broad Institute Genomics Platform"/>
            <consortium name="The Broad Institute Genome Sequencing Center for Infectious Disease"/>
            <person name="Wu L."/>
            <person name="Ma J."/>
        </authorList>
    </citation>
    <scope>NUCLEOTIDE SEQUENCE [LARGE SCALE GENOMIC DNA]</scope>
    <source>
        <strain evidence="3">JCM 16114</strain>
    </source>
</reference>
<feature type="transmembrane region" description="Helical" evidence="1">
    <location>
        <begin position="141"/>
        <end position="160"/>
    </location>
</feature>
<name>A0ABP5P919_9ACTN</name>
<feature type="transmembrane region" description="Helical" evidence="1">
    <location>
        <begin position="75"/>
        <end position="97"/>
    </location>
</feature>
<sequence length="192" mass="19891">MAGHELISAQLNILAERLPARAVEELADGLHESYEHHLRRHGDPGAAARAAIAEFGDAEAVTAAFVRASPWRRMALTLLATGPVMAAIWATALVSGQAWAWPLPAPVKILYGLALLTAVGVLAASALATHAYRQTRGAVTGAALGLILLDLSMVISVLALSPGPVWPVAIAVPASLLRILAVGRMLPAALAT</sequence>
<accession>A0ABP5P919</accession>
<evidence type="ECO:0000313" key="3">
    <source>
        <dbReference type="Proteomes" id="UP001499843"/>
    </source>
</evidence>
<dbReference type="Proteomes" id="UP001499843">
    <property type="component" value="Unassembled WGS sequence"/>
</dbReference>
<protein>
    <recommendedName>
        <fullName evidence="4">DUF1700 domain-containing protein</fullName>
    </recommendedName>
</protein>
<organism evidence="2 3">
    <name type="scientific">Nonomuraea monospora</name>
    <dbReference type="NCBI Taxonomy" id="568818"/>
    <lineage>
        <taxon>Bacteria</taxon>
        <taxon>Bacillati</taxon>
        <taxon>Actinomycetota</taxon>
        <taxon>Actinomycetes</taxon>
        <taxon>Streptosporangiales</taxon>
        <taxon>Streptosporangiaceae</taxon>
        <taxon>Nonomuraea</taxon>
    </lineage>
</organism>
<keyword evidence="3" id="KW-1185">Reference proteome</keyword>
<dbReference type="RefSeq" id="WP_344476250.1">
    <property type="nucleotide sequence ID" value="NZ_BAAAQX010000008.1"/>
</dbReference>
<gene>
    <name evidence="2" type="ORF">GCM10009850_037330</name>
</gene>
<keyword evidence="1" id="KW-0812">Transmembrane</keyword>
<keyword evidence="1" id="KW-0472">Membrane</keyword>
<evidence type="ECO:0000313" key="2">
    <source>
        <dbReference type="EMBL" id="GAA2208275.1"/>
    </source>
</evidence>
<keyword evidence="1" id="KW-1133">Transmembrane helix</keyword>
<proteinExistence type="predicted"/>
<feature type="transmembrane region" description="Helical" evidence="1">
    <location>
        <begin position="166"/>
        <end position="186"/>
    </location>
</feature>
<dbReference type="EMBL" id="BAAAQX010000008">
    <property type="protein sequence ID" value="GAA2208275.1"/>
    <property type="molecule type" value="Genomic_DNA"/>
</dbReference>
<evidence type="ECO:0008006" key="4">
    <source>
        <dbReference type="Google" id="ProtNLM"/>
    </source>
</evidence>
<feature type="transmembrane region" description="Helical" evidence="1">
    <location>
        <begin position="109"/>
        <end position="129"/>
    </location>
</feature>
<comment type="caution">
    <text evidence="2">The sequence shown here is derived from an EMBL/GenBank/DDBJ whole genome shotgun (WGS) entry which is preliminary data.</text>
</comment>